<proteinExistence type="predicted"/>
<dbReference type="GO" id="GO:0005739">
    <property type="term" value="C:mitochondrion"/>
    <property type="evidence" value="ECO:0007669"/>
    <property type="project" value="UniProtKB-SubCell"/>
</dbReference>
<keyword evidence="6" id="KW-0472">Membrane</keyword>
<dbReference type="InterPro" id="IPR052374">
    <property type="entry name" value="SERAC1"/>
</dbReference>
<dbReference type="PANTHER" id="PTHR48182:SF2">
    <property type="entry name" value="PROTEIN SERAC1"/>
    <property type="match status" value="1"/>
</dbReference>
<evidence type="ECO:0008006" key="10">
    <source>
        <dbReference type="Google" id="ProtNLM"/>
    </source>
</evidence>
<reference evidence="8 9" key="1">
    <citation type="submission" date="2024-09" db="EMBL/GenBank/DDBJ databases">
        <title>Chromosome-scale assembly of Riccia fluitans.</title>
        <authorList>
            <person name="Paukszto L."/>
            <person name="Sawicki J."/>
            <person name="Karawczyk K."/>
            <person name="Piernik-Szablinska J."/>
            <person name="Szczecinska M."/>
            <person name="Mazdziarz M."/>
        </authorList>
    </citation>
    <scope>NUCLEOTIDE SEQUENCE [LARGE SCALE GENOMIC DNA]</scope>
    <source>
        <strain evidence="8">Rf_01</strain>
        <tissue evidence="8">Aerial parts of the thallus</tissue>
    </source>
</reference>
<dbReference type="InterPro" id="IPR029058">
    <property type="entry name" value="AB_hydrolase_fold"/>
</dbReference>
<protein>
    <recommendedName>
        <fullName evidence="10">AB hydrolase-1 domain-containing protein</fullName>
    </recommendedName>
</protein>
<keyword evidence="9" id="KW-1185">Reference proteome</keyword>
<dbReference type="SUPFAM" id="SSF53474">
    <property type="entry name" value="alpha/beta-Hydrolases"/>
    <property type="match status" value="2"/>
</dbReference>
<dbReference type="Gene3D" id="3.40.50.1820">
    <property type="entry name" value="alpha/beta hydrolase"/>
    <property type="match status" value="2"/>
</dbReference>
<dbReference type="GO" id="GO:0016020">
    <property type="term" value="C:membrane"/>
    <property type="evidence" value="ECO:0007669"/>
    <property type="project" value="UniProtKB-SubCell"/>
</dbReference>
<feature type="region of interest" description="Disordered" evidence="7">
    <location>
        <begin position="13"/>
        <end position="32"/>
    </location>
</feature>
<evidence type="ECO:0000256" key="4">
    <source>
        <dbReference type="ARBA" id="ARBA00022824"/>
    </source>
</evidence>
<dbReference type="AlphaFoldDB" id="A0ABD1XZM3"/>
<evidence type="ECO:0000256" key="6">
    <source>
        <dbReference type="ARBA" id="ARBA00023136"/>
    </source>
</evidence>
<keyword evidence="4" id="KW-0256">Endoplasmic reticulum</keyword>
<gene>
    <name evidence="8" type="ORF">R1flu_025780</name>
</gene>
<name>A0ABD1XZM3_9MARC</name>
<sequence length="604" mass="68021">MDRITRWFTRQPSESVSEIEPESSGRADSGAHALGDKFHRKINDSVFELYRPSTADIDIDIVFFHGFQLKQDATPYLSTWRARDAERSLWPSKWLAEDYPTARILSVQYVGSMKKTDREGRMDLYLVAELLLHSLLLARVGQSRPVILVGHSFGGIVIKQLCVFSHAQAQRGKSTSGFTFFKNITGICFYATPRRGSRLADVDKFDSQEGELVSVVRRVHSTELARLFEDFECLLSHRYPWDIDITSMGEILPSDMDEGRYVIVEEASARHPGAFTVLPEDHFSICQPRERTNTSYKTLVDFILQVQQKRRNFSIHLPQGVSKICNELYEIYAPVAGSGVAKLEVVFIHGLQSDVSDQTSFLSAWSVRGDPSNCWLKSWLPNRFPESRIICVSYDASPVKTSSQGTLDMFLTAESLVHSLVNLGEIGQSCPVILVGHSLGGLVATNICNRVQKVASYSGADQIPYTKFRDNIKGLFFYSTPFKGLSSFWVSKEKELGDLMSSLLLLDTATARSNEDFGKLRATYGWETRGVLESSETTLRVEGVASTSKNANRFVCEASARVPFVETMITLRDTDHFTVCRPETEQSSNFLYLVKFLESIIRKF</sequence>
<dbReference type="PANTHER" id="PTHR48182">
    <property type="entry name" value="PROTEIN SERAC1"/>
    <property type="match status" value="1"/>
</dbReference>
<evidence type="ECO:0000256" key="1">
    <source>
        <dbReference type="ARBA" id="ARBA00004173"/>
    </source>
</evidence>
<evidence type="ECO:0000313" key="8">
    <source>
        <dbReference type="EMBL" id="KAL2614088.1"/>
    </source>
</evidence>
<feature type="compositionally biased region" description="Low complexity" evidence="7">
    <location>
        <begin position="13"/>
        <end position="24"/>
    </location>
</feature>
<dbReference type="GO" id="GO:0005783">
    <property type="term" value="C:endoplasmic reticulum"/>
    <property type="evidence" value="ECO:0007669"/>
    <property type="project" value="UniProtKB-SubCell"/>
</dbReference>
<organism evidence="8 9">
    <name type="scientific">Riccia fluitans</name>
    <dbReference type="NCBI Taxonomy" id="41844"/>
    <lineage>
        <taxon>Eukaryota</taxon>
        <taxon>Viridiplantae</taxon>
        <taxon>Streptophyta</taxon>
        <taxon>Embryophyta</taxon>
        <taxon>Marchantiophyta</taxon>
        <taxon>Marchantiopsida</taxon>
        <taxon>Marchantiidae</taxon>
        <taxon>Marchantiales</taxon>
        <taxon>Ricciaceae</taxon>
        <taxon>Riccia</taxon>
    </lineage>
</organism>
<evidence type="ECO:0000256" key="2">
    <source>
        <dbReference type="ARBA" id="ARBA00004240"/>
    </source>
</evidence>
<evidence type="ECO:0000256" key="5">
    <source>
        <dbReference type="ARBA" id="ARBA00023128"/>
    </source>
</evidence>
<comment type="subcellular location">
    <subcellularLocation>
        <location evidence="2">Endoplasmic reticulum</location>
    </subcellularLocation>
    <subcellularLocation>
        <location evidence="3">Membrane</location>
    </subcellularLocation>
    <subcellularLocation>
        <location evidence="1">Mitochondrion</location>
    </subcellularLocation>
</comment>
<evidence type="ECO:0000256" key="3">
    <source>
        <dbReference type="ARBA" id="ARBA00004370"/>
    </source>
</evidence>
<dbReference type="Proteomes" id="UP001605036">
    <property type="component" value="Unassembled WGS sequence"/>
</dbReference>
<evidence type="ECO:0000313" key="9">
    <source>
        <dbReference type="Proteomes" id="UP001605036"/>
    </source>
</evidence>
<dbReference type="EMBL" id="JBHFFA010000007">
    <property type="protein sequence ID" value="KAL2614088.1"/>
    <property type="molecule type" value="Genomic_DNA"/>
</dbReference>
<evidence type="ECO:0000256" key="7">
    <source>
        <dbReference type="SAM" id="MobiDB-lite"/>
    </source>
</evidence>
<accession>A0ABD1XZM3</accession>
<keyword evidence="5" id="KW-0496">Mitochondrion</keyword>
<comment type="caution">
    <text evidence="8">The sequence shown here is derived from an EMBL/GenBank/DDBJ whole genome shotgun (WGS) entry which is preliminary data.</text>
</comment>